<comment type="caution">
    <text evidence="1">The sequence shown here is derived from an EMBL/GenBank/DDBJ whole genome shotgun (WGS) entry which is preliminary data.</text>
</comment>
<dbReference type="EMBL" id="JAOPJF010000026">
    <property type="protein sequence ID" value="KAK1145088.1"/>
    <property type="molecule type" value="Genomic_DNA"/>
</dbReference>
<reference evidence="1 2" key="1">
    <citation type="journal article" date="2023" name="ACS Omega">
        <title>Identification of the Neoaspergillic Acid Biosynthesis Gene Cluster by Establishing an In Vitro CRISPR-Ribonucleoprotein Genetic System in Aspergillus melleus.</title>
        <authorList>
            <person name="Yuan B."/>
            <person name="Grau M.F."/>
            <person name="Murata R.M."/>
            <person name="Torok T."/>
            <person name="Venkateswaran K."/>
            <person name="Stajich J.E."/>
            <person name="Wang C.C.C."/>
        </authorList>
    </citation>
    <scope>NUCLEOTIDE SEQUENCE [LARGE SCALE GENOMIC DNA]</scope>
    <source>
        <strain evidence="1 2">IMV 1140</strain>
    </source>
</reference>
<accession>A0ACC3B4I2</accession>
<gene>
    <name evidence="1" type="ORF">N8T08_004519</name>
</gene>
<protein>
    <submittedName>
        <fullName evidence="1">Uncharacterized protein</fullName>
    </submittedName>
</protein>
<dbReference type="Proteomes" id="UP001177260">
    <property type="component" value="Unassembled WGS sequence"/>
</dbReference>
<evidence type="ECO:0000313" key="1">
    <source>
        <dbReference type="EMBL" id="KAK1145088.1"/>
    </source>
</evidence>
<sequence length="1364" mass="150149">MSQPFSIRPMGMGLFQGVFGKRAPSSNQPPAVRKDEAGIEDLLDRLCRPVSGTNPSASGSVGINRCNEISDILLNKGKVTGDERLLAWSERPRIYIVLRNIQRLDLLDCFVKAELTDFHIPFNEDTLPSFLHESNLRESFLHFQEYVLSSGAKGLDSHGGPHLSLAGNAQRYFYYKGTLGQGGYGVVDAVTSRLSLESYARKRVVRGRDTTTNRLGQMSLIRELSYLKTLSHNHLVRYVASYTDEKYIAFLMQPVADYDLEKLLRNLGRAGTGAECLRPFFGCLAGAIQYLHENKIRHRDLKSRNILIKDGRVFVADFGTAYSWKGSKHSITNHRNVPYTAEYIAPEVALHQSRSTASDLWSLGVVFMEMSTVLMGSTIRELKDRLHYFSHPRGTEPYLWANLPVIDTWIGALTSFATAREESTEPLSWVRDLLQEKPNKRLKAGGLMKQILESPSFHAFCCVDCWPVYEQRSFLYTQQTLDSQTPAPGNSADVRAQLTALLDPPGDKAREYERNQTIENWLGAVGDEDMSLTSVSISGTAASSDMEVPIQIVEDGTTAYSAESSEEDRMVYLDDISTTGSYQSLHEDTDSQSDPGEGESKGTTLPLQFRTEHFQNVTVQGESHSDDAEGSTPYDGGGQLEDIWSLAEAELNVWADNSRTEASGRGPEFLVNTLPSSSSTVWQHDQSLDSPLLLPVAETPTSISCSSECKEPMISSQSNDSGIQSWSGTAIRTTPSPKTTLTVQSTDLPKSSHSPCVGIPENSAVDWTVVSHQCDPTASPPSHVGETTSEHVPVFEVIDQTLDDLIPPAAGDASPLRRTSNMDVETPQANASQVVPKVITEPPQRPECEKKKLTKDRIGPVVLDKGKPLQKKPEAGEESHKSSHSEKEKAFKDQDGQSVSMKKPRSGTSPPASEVKPETKKAKQAPLTSDSQRDESQDPPEARAAPQGTSNPEVKKLRFTEAEQVRPTKKSGNDLAQSEADTKPESRNTPSSEKKATSPKKGTMSLHKQALLSSTKQAAPKKQLPVSVFSPQVYMDTTWEAASTQDTRIIPINRRRLSMWKWLDRDQRILESFCTEGAVRAVRILLRDGCNPGTEFKPRPTPLIRAIQGGTYQHYKCVQELMKHDVNLNVTERRTGRTALQIAIEQPFFAGHTSLVRDLINGGADTNKSDHTGKRPILSAFDVQKSDVLEKHQLDALACLLVAGGGKETDVNVYTPHTHDSPLHLAIRRRSPMAVGLLLFRGASVNAKNQAGATPLLLAAAQWAGPLIADQETILDLLLQSAGIKVNENAGVQRRTALHQAVFRATPLAVEKLLEGGAAISIKDSEGKTARQLASELDKTKWKDERTEIIRLLDKKTGQSGVKP</sequence>
<evidence type="ECO:0000313" key="2">
    <source>
        <dbReference type="Proteomes" id="UP001177260"/>
    </source>
</evidence>
<organism evidence="1 2">
    <name type="scientific">Aspergillus melleus</name>
    <dbReference type="NCBI Taxonomy" id="138277"/>
    <lineage>
        <taxon>Eukaryota</taxon>
        <taxon>Fungi</taxon>
        <taxon>Dikarya</taxon>
        <taxon>Ascomycota</taxon>
        <taxon>Pezizomycotina</taxon>
        <taxon>Eurotiomycetes</taxon>
        <taxon>Eurotiomycetidae</taxon>
        <taxon>Eurotiales</taxon>
        <taxon>Aspergillaceae</taxon>
        <taxon>Aspergillus</taxon>
        <taxon>Aspergillus subgen. Circumdati</taxon>
    </lineage>
</organism>
<proteinExistence type="predicted"/>
<keyword evidence="2" id="KW-1185">Reference proteome</keyword>
<name>A0ACC3B4I2_9EURO</name>